<accession>A0AA41ZAS2</accession>
<dbReference type="GO" id="GO:0008800">
    <property type="term" value="F:beta-lactamase activity"/>
    <property type="evidence" value="ECO:0007669"/>
    <property type="project" value="UniProtKB-EC"/>
</dbReference>
<comment type="caution">
    <text evidence="3">The sequence shown here is derived from an EMBL/GenBank/DDBJ whole genome shotgun (WGS) entry which is preliminary data.</text>
</comment>
<dbReference type="NCBIfam" id="NF012229">
    <property type="entry name" value="bla_class_B_core"/>
    <property type="match status" value="1"/>
</dbReference>
<protein>
    <submittedName>
        <fullName evidence="3">Subclass B3 metallo-beta-lactamase</fullName>
        <ecNumber evidence="3">3.5.2.6</ecNumber>
    </submittedName>
</protein>
<name>A0AA41ZAS2_9SPHN</name>
<sequence length="288" mass="30122">MLILSTRVGAIRVKLAAAAALLVVLAPPAGAADPPEWTRPAAPFHVIGPIDYVGTEGLGSYLIHTRAGSILIDAPMAENVAALERNIAARDKLRNVKLILLSHAHFDHAGGLAALKKATGARLVVGAADKQAVETGTPPGEVDYGVIRFPAAPVDRGIRDGETVTLGGVTLTAVATPGHTPGCTSWRMRVVDRGTPRDILFACSITVAGNRLVGNRAYPGIVGDFRHSFDRLAAIKADIVLPFHTVAAELRERAGRGALVDATALPKLVQNARTAFAADLAKQEQAAK</sequence>
<organism evidence="3 4">
    <name type="scientific">Sphingomonas lycopersici</name>
    <dbReference type="NCBI Taxonomy" id="2951807"/>
    <lineage>
        <taxon>Bacteria</taxon>
        <taxon>Pseudomonadati</taxon>
        <taxon>Pseudomonadota</taxon>
        <taxon>Alphaproteobacteria</taxon>
        <taxon>Sphingomonadales</taxon>
        <taxon>Sphingomonadaceae</taxon>
        <taxon>Sphingomonas</taxon>
    </lineage>
</organism>
<feature type="domain" description="Metallo-beta-lactamase" evidence="2">
    <location>
        <begin position="57"/>
        <end position="244"/>
    </location>
</feature>
<dbReference type="SUPFAM" id="SSF56281">
    <property type="entry name" value="Metallo-hydrolase/oxidoreductase"/>
    <property type="match status" value="1"/>
</dbReference>
<dbReference type="InterPro" id="IPR050855">
    <property type="entry name" value="NDM-1-like"/>
</dbReference>
<gene>
    <name evidence="3" type="primary">bla</name>
    <name evidence="3" type="ORF">NEE01_14125</name>
</gene>
<reference evidence="3" key="1">
    <citation type="submission" date="2022-06" db="EMBL/GenBank/DDBJ databases">
        <title>Sphingomonas sp. nov. isolated from rhizosphere soil of tomato.</title>
        <authorList>
            <person name="Dong H."/>
            <person name="Gao R."/>
        </authorList>
    </citation>
    <scope>NUCLEOTIDE SEQUENCE</scope>
    <source>
        <strain evidence="3">MMSM24</strain>
    </source>
</reference>
<dbReference type="Gene3D" id="3.60.15.10">
    <property type="entry name" value="Ribonuclease Z/Hydroxyacylglutathione hydrolase-like"/>
    <property type="match status" value="1"/>
</dbReference>
<keyword evidence="3" id="KW-0378">Hydrolase</keyword>
<dbReference type="Pfam" id="PF00753">
    <property type="entry name" value="Lactamase_B"/>
    <property type="match status" value="1"/>
</dbReference>
<dbReference type="PANTHER" id="PTHR42951">
    <property type="entry name" value="METALLO-BETA-LACTAMASE DOMAIN-CONTAINING"/>
    <property type="match status" value="1"/>
</dbReference>
<evidence type="ECO:0000313" key="3">
    <source>
        <dbReference type="EMBL" id="MCW6535917.1"/>
    </source>
</evidence>
<keyword evidence="4" id="KW-1185">Reference proteome</keyword>
<dbReference type="RefSeq" id="WP_265269348.1">
    <property type="nucleotide sequence ID" value="NZ_JANFAU010000010.1"/>
</dbReference>
<dbReference type="InterPro" id="IPR001279">
    <property type="entry name" value="Metallo-B-lactamas"/>
</dbReference>
<dbReference type="NCBIfam" id="NF033105">
    <property type="entry name" value="bla_subclass_B3"/>
    <property type="match status" value="1"/>
</dbReference>
<keyword evidence="1" id="KW-0732">Signal</keyword>
<dbReference type="SMART" id="SM00849">
    <property type="entry name" value="Lactamase_B"/>
    <property type="match status" value="1"/>
</dbReference>
<feature type="signal peptide" evidence="1">
    <location>
        <begin position="1"/>
        <end position="31"/>
    </location>
</feature>
<dbReference type="AlphaFoldDB" id="A0AA41ZAS2"/>
<evidence type="ECO:0000256" key="1">
    <source>
        <dbReference type="SAM" id="SignalP"/>
    </source>
</evidence>
<feature type="chain" id="PRO_5041337123" evidence="1">
    <location>
        <begin position="32"/>
        <end position="288"/>
    </location>
</feature>
<dbReference type="PANTHER" id="PTHR42951:SF17">
    <property type="entry name" value="METALLO-BETA-LACTAMASE DOMAIN-CONTAINING PROTEIN"/>
    <property type="match status" value="1"/>
</dbReference>
<proteinExistence type="predicted"/>
<evidence type="ECO:0000259" key="2">
    <source>
        <dbReference type="SMART" id="SM00849"/>
    </source>
</evidence>
<dbReference type="Proteomes" id="UP001165565">
    <property type="component" value="Unassembled WGS sequence"/>
</dbReference>
<dbReference type="EMBL" id="JANFAV010000009">
    <property type="protein sequence ID" value="MCW6535917.1"/>
    <property type="molecule type" value="Genomic_DNA"/>
</dbReference>
<dbReference type="InterPro" id="IPR036866">
    <property type="entry name" value="RibonucZ/Hydroxyglut_hydro"/>
</dbReference>
<evidence type="ECO:0000313" key="4">
    <source>
        <dbReference type="Proteomes" id="UP001165565"/>
    </source>
</evidence>
<dbReference type="EC" id="3.5.2.6" evidence="3"/>